<evidence type="ECO:0000256" key="1">
    <source>
        <dbReference type="SAM" id="MobiDB-lite"/>
    </source>
</evidence>
<feature type="region of interest" description="Disordered" evidence="1">
    <location>
        <begin position="87"/>
        <end position="131"/>
    </location>
</feature>
<comment type="caution">
    <text evidence="2">The sequence shown here is derived from an EMBL/GenBank/DDBJ whole genome shotgun (WGS) entry which is preliminary data.</text>
</comment>
<feature type="region of interest" description="Disordered" evidence="1">
    <location>
        <begin position="1"/>
        <end position="29"/>
    </location>
</feature>
<evidence type="ECO:0000313" key="2">
    <source>
        <dbReference type="EMBL" id="KAK2118464.1"/>
    </source>
</evidence>
<accession>A0ABQ9WBM8</accession>
<gene>
    <name evidence="2" type="ORF">P7K49_005351</name>
</gene>
<evidence type="ECO:0000313" key="3">
    <source>
        <dbReference type="Proteomes" id="UP001266305"/>
    </source>
</evidence>
<dbReference type="EMBL" id="JASSZA010000002">
    <property type="protein sequence ID" value="KAK2118464.1"/>
    <property type="molecule type" value="Genomic_DNA"/>
</dbReference>
<reference evidence="2 3" key="1">
    <citation type="submission" date="2023-05" db="EMBL/GenBank/DDBJ databases">
        <title>B98-5 Cell Line De Novo Hybrid Assembly: An Optical Mapping Approach.</title>
        <authorList>
            <person name="Kananen K."/>
            <person name="Auerbach J.A."/>
            <person name="Kautto E."/>
            <person name="Blachly J.S."/>
        </authorList>
    </citation>
    <scope>NUCLEOTIDE SEQUENCE [LARGE SCALE GENOMIC DNA]</scope>
    <source>
        <strain evidence="2">B95-8</strain>
        <tissue evidence="2">Cell line</tissue>
    </source>
</reference>
<name>A0ABQ9WBM8_SAGOE</name>
<proteinExistence type="predicted"/>
<keyword evidence="3" id="KW-1185">Reference proteome</keyword>
<organism evidence="2 3">
    <name type="scientific">Saguinus oedipus</name>
    <name type="common">Cotton-top tamarin</name>
    <name type="synonym">Oedipomidas oedipus</name>
    <dbReference type="NCBI Taxonomy" id="9490"/>
    <lineage>
        <taxon>Eukaryota</taxon>
        <taxon>Metazoa</taxon>
        <taxon>Chordata</taxon>
        <taxon>Craniata</taxon>
        <taxon>Vertebrata</taxon>
        <taxon>Euteleostomi</taxon>
        <taxon>Mammalia</taxon>
        <taxon>Eutheria</taxon>
        <taxon>Euarchontoglires</taxon>
        <taxon>Primates</taxon>
        <taxon>Haplorrhini</taxon>
        <taxon>Platyrrhini</taxon>
        <taxon>Cebidae</taxon>
        <taxon>Callitrichinae</taxon>
        <taxon>Saguinus</taxon>
    </lineage>
</organism>
<protein>
    <submittedName>
        <fullName evidence="2">Uncharacterized protein</fullName>
    </submittedName>
</protein>
<feature type="compositionally biased region" description="Basic and acidic residues" evidence="1">
    <location>
        <begin position="87"/>
        <end position="100"/>
    </location>
</feature>
<dbReference type="Proteomes" id="UP001266305">
    <property type="component" value="Unassembled WGS sequence"/>
</dbReference>
<feature type="compositionally biased region" description="Polar residues" evidence="1">
    <location>
        <begin position="1"/>
        <end position="14"/>
    </location>
</feature>
<sequence>MQSPRSGKGPNNNAFLFEPAPRAGEGDGVGLPEGASLWRLDPLPLRVLPSPISSRETKDKMELLGPQGPLDLLGPGALLVTLGKMAPGEHKAQRARRDPQGPRTWVGRQTVVLPAGDRAPGLRRKDGKELA</sequence>